<evidence type="ECO:0000313" key="6">
    <source>
        <dbReference type="EMBL" id="KOC60201.1"/>
    </source>
</evidence>
<dbReference type="InterPro" id="IPR006139">
    <property type="entry name" value="D-isomer_2_OHA_DH_cat_dom"/>
</dbReference>
<dbReference type="OrthoDB" id="298012at2759"/>
<dbReference type="GO" id="GO:0051287">
    <property type="term" value="F:NAD binding"/>
    <property type="evidence" value="ECO:0007669"/>
    <property type="project" value="InterPro"/>
</dbReference>
<dbReference type="Proteomes" id="UP000053825">
    <property type="component" value="Unassembled WGS sequence"/>
</dbReference>
<dbReference type="SUPFAM" id="SSF51735">
    <property type="entry name" value="NAD(P)-binding Rossmann-fold domains"/>
    <property type="match status" value="1"/>
</dbReference>
<comment type="similarity">
    <text evidence="3">Belongs to the D-isomer specific 2-hydroxyacid dehydrogenase family.</text>
</comment>
<evidence type="ECO:0000256" key="3">
    <source>
        <dbReference type="RuleBase" id="RU003719"/>
    </source>
</evidence>
<dbReference type="InterPro" id="IPR006140">
    <property type="entry name" value="D-isomer_DH_NAD-bd"/>
</dbReference>
<dbReference type="PROSITE" id="PS00065">
    <property type="entry name" value="D_2_HYDROXYACID_DH_1"/>
    <property type="match status" value="1"/>
</dbReference>
<dbReference type="InterPro" id="IPR036291">
    <property type="entry name" value="NAD(P)-bd_dom_sf"/>
</dbReference>
<reference evidence="6 7" key="1">
    <citation type="submission" date="2015-07" db="EMBL/GenBank/DDBJ databases">
        <title>The genome of Habropoda laboriosa.</title>
        <authorList>
            <person name="Pan H."/>
            <person name="Kapheim K."/>
        </authorList>
    </citation>
    <scope>NUCLEOTIDE SEQUENCE [LARGE SCALE GENOMIC DNA]</scope>
    <source>
        <strain evidence="6">0110345459</strain>
    </source>
</reference>
<dbReference type="PANTHER" id="PTHR10996">
    <property type="entry name" value="2-HYDROXYACID DEHYDROGENASE-RELATED"/>
    <property type="match status" value="1"/>
</dbReference>
<dbReference type="SUPFAM" id="SSF52283">
    <property type="entry name" value="Formate/glycerate dehydrogenase catalytic domain-like"/>
    <property type="match status" value="1"/>
</dbReference>
<evidence type="ECO:0000256" key="1">
    <source>
        <dbReference type="ARBA" id="ARBA00023002"/>
    </source>
</evidence>
<proteinExistence type="inferred from homology"/>
<dbReference type="Pfam" id="PF02826">
    <property type="entry name" value="2-Hacid_dh_C"/>
    <property type="match status" value="1"/>
</dbReference>
<dbReference type="PROSITE" id="PS00671">
    <property type="entry name" value="D_2_HYDROXYACID_DH_3"/>
    <property type="match status" value="1"/>
</dbReference>
<accession>A0A0L7QNY1</accession>
<keyword evidence="6" id="KW-0670">Pyruvate</keyword>
<evidence type="ECO:0000256" key="2">
    <source>
        <dbReference type="ARBA" id="ARBA00073306"/>
    </source>
</evidence>
<dbReference type="FunFam" id="3.40.50.720:FF:000026">
    <property type="entry name" value="Glyoxylate/hydroxypyruvate reductase B"/>
    <property type="match status" value="1"/>
</dbReference>
<organism evidence="6 7">
    <name type="scientific">Habropoda laboriosa</name>
    <dbReference type="NCBI Taxonomy" id="597456"/>
    <lineage>
        <taxon>Eukaryota</taxon>
        <taxon>Metazoa</taxon>
        <taxon>Ecdysozoa</taxon>
        <taxon>Arthropoda</taxon>
        <taxon>Hexapoda</taxon>
        <taxon>Insecta</taxon>
        <taxon>Pterygota</taxon>
        <taxon>Neoptera</taxon>
        <taxon>Endopterygota</taxon>
        <taxon>Hymenoptera</taxon>
        <taxon>Apocrita</taxon>
        <taxon>Aculeata</taxon>
        <taxon>Apoidea</taxon>
        <taxon>Anthophila</taxon>
        <taxon>Apidae</taxon>
        <taxon>Habropoda</taxon>
    </lineage>
</organism>
<keyword evidence="7" id="KW-1185">Reference proteome</keyword>
<dbReference type="EMBL" id="KQ414851">
    <property type="protein sequence ID" value="KOC60201.1"/>
    <property type="molecule type" value="Genomic_DNA"/>
</dbReference>
<protein>
    <recommendedName>
        <fullName evidence="2">Glyoxylate reductase/hydroxypyruvate reductase</fullName>
    </recommendedName>
</protein>
<evidence type="ECO:0000259" key="5">
    <source>
        <dbReference type="Pfam" id="PF02826"/>
    </source>
</evidence>
<dbReference type="CDD" id="cd05301">
    <property type="entry name" value="GDH"/>
    <property type="match status" value="1"/>
</dbReference>
<dbReference type="InterPro" id="IPR050223">
    <property type="entry name" value="D-isomer_2-hydroxyacid_DH"/>
</dbReference>
<dbReference type="Pfam" id="PF00389">
    <property type="entry name" value="2-Hacid_dh"/>
    <property type="match status" value="1"/>
</dbReference>
<dbReference type="STRING" id="597456.A0A0L7QNY1"/>
<dbReference type="InterPro" id="IPR029752">
    <property type="entry name" value="D-isomer_DH_CS1"/>
</dbReference>
<evidence type="ECO:0000259" key="4">
    <source>
        <dbReference type="Pfam" id="PF00389"/>
    </source>
</evidence>
<dbReference type="Gene3D" id="3.40.50.720">
    <property type="entry name" value="NAD(P)-binding Rossmann-like Domain"/>
    <property type="match status" value="2"/>
</dbReference>
<dbReference type="GO" id="GO:0005829">
    <property type="term" value="C:cytosol"/>
    <property type="evidence" value="ECO:0007669"/>
    <property type="project" value="TreeGrafter"/>
</dbReference>
<dbReference type="GO" id="GO:0008465">
    <property type="term" value="F:hydroxypyruvate reductase (NADH) activity"/>
    <property type="evidence" value="ECO:0007669"/>
    <property type="project" value="TreeGrafter"/>
</dbReference>
<feature type="domain" description="D-isomer specific 2-hydroxyacid dehydrogenase NAD-binding" evidence="5">
    <location>
        <begin position="112"/>
        <end position="290"/>
    </location>
</feature>
<gene>
    <name evidence="6" type="ORF">WH47_07783</name>
</gene>
<dbReference type="PANTHER" id="PTHR10996:SF277">
    <property type="entry name" value="GLYOXYLATE REDUCTASE_HYDROXYPYRUVATE REDUCTASE"/>
    <property type="match status" value="1"/>
</dbReference>
<dbReference type="InterPro" id="IPR029753">
    <property type="entry name" value="D-isomer_DH_CS"/>
</dbReference>
<name>A0A0L7QNY1_9HYME</name>
<feature type="domain" description="D-isomer specific 2-hydroxyacid dehydrogenase catalytic" evidence="4">
    <location>
        <begin position="7"/>
        <end position="317"/>
    </location>
</feature>
<sequence>MNRPKVLITRSDIPTVGLNLLKEQCDVIIWEKPEPIPRSALLSKIQNVDGVYCLLTDKIDAEVLDAAGPQLKVVASMSVGVDHLDLQALKKRNIKVGYTPGILTDATAELTVALLLATSRRLIEANRAIYKGEWKAWSPTWMCGPGLSGSTVGIVGLGRIGTQVAKCLKGFNVNKILYTSRNVKQEASEFGGEKVELDLLLQTSDFVIVTTALTTETRQMFNQSAFTKMKKSAIFINVSRGEVVDQPALLEALKNGTIQAAGLDVMTPEPIPLNSELLKLNNCVILPHIGSAAIETREEMSRITAKNIIAVLIGKPAEMPTPLQL</sequence>
<dbReference type="GO" id="GO:0030267">
    <property type="term" value="F:glyoxylate reductase (NADPH) activity"/>
    <property type="evidence" value="ECO:0007669"/>
    <property type="project" value="TreeGrafter"/>
</dbReference>
<keyword evidence="1 3" id="KW-0560">Oxidoreductase</keyword>
<dbReference type="AlphaFoldDB" id="A0A0L7QNY1"/>
<evidence type="ECO:0000313" key="7">
    <source>
        <dbReference type="Proteomes" id="UP000053825"/>
    </source>
</evidence>